<evidence type="ECO:0000313" key="2">
    <source>
        <dbReference type="EMBL" id="QDH78463.1"/>
    </source>
</evidence>
<dbReference type="Proteomes" id="UP000316614">
    <property type="component" value="Chromosome"/>
</dbReference>
<keyword evidence="3" id="KW-1185">Reference proteome</keyword>
<proteinExistence type="predicted"/>
<dbReference type="EMBL" id="CP041253">
    <property type="protein sequence ID" value="QDH78463.1"/>
    <property type="molecule type" value="Genomic_DNA"/>
</dbReference>
<name>A0A514CF61_9BACT</name>
<dbReference type="AlphaFoldDB" id="A0A514CF61"/>
<dbReference type="OrthoDB" id="982417at2"/>
<keyword evidence="1" id="KW-0812">Transmembrane</keyword>
<reference evidence="2 3" key="1">
    <citation type="submission" date="2019-06" db="EMBL/GenBank/DDBJ databases">
        <title>Echinicola alkalisoli sp. nov. isolated from saline soil.</title>
        <authorList>
            <person name="Sun J.-Q."/>
            <person name="Xu L."/>
        </authorList>
    </citation>
    <scope>NUCLEOTIDE SEQUENCE [LARGE SCALE GENOMIC DNA]</scope>
    <source>
        <strain evidence="2 3">LN3S3</strain>
    </source>
</reference>
<dbReference type="KEGG" id="echi:FKX85_05215"/>
<protein>
    <submittedName>
        <fullName evidence="2">Uncharacterized protein</fullName>
    </submittedName>
</protein>
<sequence length="85" mass="9977">MGYMGFGMRKEDYKRKPRKTLELYKDVYGNDHTLIEHDENAPKLTKDEVLTKSRVRSLFEWKGFLILKIAVLLAIITVFIIVLMS</sequence>
<organism evidence="2 3">
    <name type="scientific">Echinicola soli</name>
    <dbReference type="NCBI Taxonomy" id="2591634"/>
    <lineage>
        <taxon>Bacteria</taxon>
        <taxon>Pseudomonadati</taxon>
        <taxon>Bacteroidota</taxon>
        <taxon>Cytophagia</taxon>
        <taxon>Cytophagales</taxon>
        <taxon>Cyclobacteriaceae</taxon>
        <taxon>Echinicola</taxon>
    </lineage>
</organism>
<evidence type="ECO:0000313" key="3">
    <source>
        <dbReference type="Proteomes" id="UP000316614"/>
    </source>
</evidence>
<keyword evidence="1" id="KW-1133">Transmembrane helix</keyword>
<dbReference type="RefSeq" id="WP_141613719.1">
    <property type="nucleotide sequence ID" value="NZ_CP041253.1"/>
</dbReference>
<accession>A0A514CF61</accession>
<evidence type="ECO:0000256" key="1">
    <source>
        <dbReference type="SAM" id="Phobius"/>
    </source>
</evidence>
<gene>
    <name evidence="2" type="ORF">FKX85_05215</name>
</gene>
<feature type="transmembrane region" description="Helical" evidence="1">
    <location>
        <begin position="64"/>
        <end position="84"/>
    </location>
</feature>
<keyword evidence="1" id="KW-0472">Membrane</keyword>